<dbReference type="PANTHER" id="PTHR30401:SF0">
    <property type="entry name" value="TRNA 2-SELENOURIDINE SYNTHASE"/>
    <property type="match status" value="1"/>
</dbReference>
<dbReference type="InterPro" id="IPR027417">
    <property type="entry name" value="P-loop_NTPase"/>
</dbReference>
<keyword evidence="1" id="KW-0711">Selenium</keyword>
<dbReference type="EMBL" id="FONA01000026">
    <property type="protein sequence ID" value="SFE99501.1"/>
    <property type="molecule type" value="Genomic_DNA"/>
</dbReference>
<dbReference type="InterPro" id="IPR001763">
    <property type="entry name" value="Rhodanese-like_dom"/>
</dbReference>
<dbReference type="NCBIfam" id="TIGR03167">
    <property type="entry name" value="tRNA_sel_U_synt"/>
    <property type="match status" value="1"/>
</dbReference>
<reference evidence="3 4" key="1">
    <citation type="submission" date="2016-10" db="EMBL/GenBank/DDBJ databases">
        <authorList>
            <person name="de Groot N.N."/>
        </authorList>
    </citation>
    <scope>NUCLEOTIDE SEQUENCE [LARGE SCALE GENOMIC DNA]</scope>
    <source>
        <strain evidence="3 4">DSM 19012</strain>
    </source>
</reference>
<dbReference type="Pfam" id="PF26341">
    <property type="entry name" value="AAA_SelU"/>
    <property type="match status" value="1"/>
</dbReference>
<dbReference type="InterPro" id="IPR058840">
    <property type="entry name" value="AAA_SelU"/>
</dbReference>
<dbReference type="eggNOG" id="COG2603">
    <property type="taxonomic scope" value="Bacteria"/>
</dbReference>
<dbReference type="InParanoid" id="A0A1I2F4M8"/>
<protein>
    <submittedName>
        <fullName evidence="3">tRNA 2-selenouridine synthase</fullName>
    </submittedName>
</protein>
<dbReference type="PROSITE" id="PS50206">
    <property type="entry name" value="RHODANESE_3"/>
    <property type="match status" value="1"/>
</dbReference>
<sequence length="351" mass="39811">MAEALLANDFLRAADKYPVVDVRTPSEFRQGHIPGAHNIPLFSDEERAVVGTLYKKQGREQAVLKGLEFVGPRMSQMASEAKKLAVDNTLLVHCWRGGMRSASMAWLFETVGVRSFTLEGGYKAYRASFHEMIARENWNFVVLGGPTGSGKTDVLKALESMGEQVLDLEGLANHKGSAFGALGQKPQPTTEQFQNDIYEVLRHFDPQRTIWVEGESYNIGKVFIPDPLFELILKAPLIMFELNRERRLDRLVKEYGCFDKELLSQAVKKIQKRLGGLRTKEALKALEENDFRKVADIALQYYDKSYAKSLSQRNKPVWSFSEDEDNPVATAEKLINNLSYVYDRYERTSLS</sequence>
<evidence type="ECO:0000313" key="4">
    <source>
        <dbReference type="Proteomes" id="UP000181976"/>
    </source>
</evidence>
<evidence type="ECO:0000313" key="3">
    <source>
        <dbReference type="EMBL" id="SFE99501.1"/>
    </source>
</evidence>
<dbReference type="RefSeq" id="WP_010528036.1">
    <property type="nucleotide sequence ID" value="NZ_AFSL01000069.1"/>
</dbReference>
<dbReference type="STRING" id="385682.SAMN05444380_12613"/>
<feature type="domain" description="Rhodanese" evidence="2">
    <location>
        <begin position="13"/>
        <end position="134"/>
    </location>
</feature>
<dbReference type="GO" id="GO:0043828">
    <property type="term" value="F:tRNA 2-selenouridine synthase activity"/>
    <property type="evidence" value="ECO:0007669"/>
    <property type="project" value="InterPro"/>
</dbReference>
<evidence type="ECO:0000259" key="2">
    <source>
        <dbReference type="PROSITE" id="PS50206"/>
    </source>
</evidence>
<dbReference type="InterPro" id="IPR017582">
    <property type="entry name" value="SelU"/>
</dbReference>
<dbReference type="FunCoup" id="A0A1I2F4M8">
    <property type="interactions" value="5"/>
</dbReference>
<dbReference type="NCBIfam" id="NF008750">
    <property type="entry name" value="PRK11784.1-2"/>
    <property type="match status" value="1"/>
</dbReference>
<dbReference type="GO" id="GO:0002098">
    <property type="term" value="P:tRNA wobble uridine modification"/>
    <property type="evidence" value="ECO:0007669"/>
    <property type="project" value="InterPro"/>
</dbReference>
<keyword evidence="4" id="KW-1185">Reference proteome</keyword>
<dbReference type="Gene3D" id="3.40.250.10">
    <property type="entry name" value="Rhodanese-like domain"/>
    <property type="match status" value="1"/>
</dbReference>
<dbReference type="CDD" id="cd01520">
    <property type="entry name" value="RHOD_YbbB"/>
    <property type="match status" value="1"/>
</dbReference>
<dbReference type="SUPFAM" id="SSF52821">
    <property type="entry name" value="Rhodanese/Cell cycle control phosphatase"/>
    <property type="match status" value="1"/>
</dbReference>
<evidence type="ECO:0000256" key="1">
    <source>
        <dbReference type="ARBA" id="ARBA00023266"/>
    </source>
</evidence>
<dbReference type="OrthoDB" id="1450994at2"/>
<dbReference type="SMART" id="SM00450">
    <property type="entry name" value="RHOD"/>
    <property type="match status" value="1"/>
</dbReference>
<name>A0A1I2F4M8_9BACT</name>
<organism evidence="3 4">
    <name type="scientific">Thermophagus xiamenensis</name>
    <dbReference type="NCBI Taxonomy" id="385682"/>
    <lineage>
        <taxon>Bacteria</taxon>
        <taxon>Pseudomonadati</taxon>
        <taxon>Bacteroidota</taxon>
        <taxon>Bacteroidia</taxon>
        <taxon>Marinilabiliales</taxon>
        <taxon>Marinilabiliaceae</taxon>
        <taxon>Thermophagus</taxon>
    </lineage>
</organism>
<dbReference type="Proteomes" id="UP000181976">
    <property type="component" value="Unassembled WGS sequence"/>
</dbReference>
<dbReference type="InterPro" id="IPR036873">
    <property type="entry name" value="Rhodanese-like_dom_sf"/>
</dbReference>
<dbReference type="SUPFAM" id="SSF52540">
    <property type="entry name" value="P-loop containing nucleoside triphosphate hydrolases"/>
    <property type="match status" value="1"/>
</dbReference>
<accession>A0A1I2F4M8</accession>
<dbReference type="Pfam" id="PF00581">
    <property type="entry name" value="Rhodanese"/>
    <property type="match status" value="1"/>
</dbReference>
<gene>
    <name evidence="3" type="ORF">SAMN05444380_12613</name>
</gene>
<dbReference type="NCBIfam" id="NF008752">
    <property type="entry name" value="PRK11784.1-4"/>
    <property type="match status" value="1"/>
</dbReference>
<dbReference type="PANTHER" id="PTHR30401">
    <property type="entry name" value="TRNA 2-SELENOURIDINE SYNTHASE"/>
    <property type="match status" value="1"/>
</dbReference>
<dbReference type="AlphaFoldDB" id="A0A1I2F4M8"/>
<proteinExistence type="predicted"/>